<gene>
    <name evidence="9" type="ORF">ALOHA_HF1049E08.0011</name>
</gene>
<protein>
    <submittedName>
        <fullName evidence="9">Putative secreted sulfatase</fullName>
    </submittedName>
</protein>
<keyword evidence="6" id="KW-0106">Calcium</keyword>
<evidence type="ECO:0000256" key="1">
    <source>
        <dbReference type="ARBA" id="ARBA00001913"/>
    </source>
</evidence>
<evidence type="ECO:0000256" key="4">
    <source>
        <dbReference type="ARBA" id="ARBA00022729"/>
    </source>
</evidence>
<dbReference type="InterPro" id="IPR017850">
    <property type="entry name" value="Alkaline_phosphatase_core_sf"/>
</dbReference>
<dbReference type="PANTHER" id="PTHR42693">
    <property type="entry name" value="ARYLSULFATASE FAMILY MEMBER"/>
    <property type="match status" value="1"/>
</dbReference>
<dbReference type="PANTHER" id="PTHR42693:SF42">
    <property type="entry name" value="ARYLSULFATASE G"/>
    <property type="match status" value="1"/>
</dbReference>
<dbReference type="AlphaFoldDB" id="A4GIB2"/>
<reference evidence="9" key="1">
    <citation type="journal article" date="2007" name="Environ. Microbiol.">
        <title>Proteorhodopsin photosystem gene clusters exhibit co-evolutionary trends and shared ancestry among diverse marine microbial phyla.</title>
        <authorList>
            <person name="McCarren J."/>
            <person name="Delong E.F."/>
        </authorList>
    </citation>
    <scope>NUCLEOTIDE SEQUENCE</scope>
</reference>
<accession>A4GIB2</accession>
<keyword evidence="5" id="KW-0378">Hydrolase</keyword>
<feature type="compositionally biased region" description="Polar residues" evidence="7">
    <location>
        <begin position="516"/>
        <end position="527"/>
    </location>
</feature>
<evidence type="ECO:0000256" key="6">
    <source>
        <dbReference type="ARBA" id="ARBA00022837"/>
    </source>
</evidence>
<keyword evidence="4" id="KW-0732">Signal</keyword>
<comment type="cofactor">
    <cofactor evidence="1">
        <name>Ca(2+)</name>
        <dbReference type="ChEBI" id="CHEBI:29108"/>
    </cofactor>
</comment>
<organism evidence="9">
    <name type="scientific">uncultured marine bacterium HF10_49E08</name>
    <dbReference type="NCBI Taxonomy" id="415447"/>
    <lineage>
        <taxon>Bacteria</taxon>
        <taxon>environmental samples</taxon>
    </lineage>
</organism>
<dbReference type="InterPro" id="IPR050738">
    <property type="entry name" value="Sulfatase"/>
</dbReference>
<dbReference type="Pfam" id="PF00884">
    <property type="entry name" value="Sulfatase"/>
    <property type="match status" value="1"/>
</dbReference>
<dbReference type="SUPFAM" id="SSF53649">
    <property type="entry name" value="Alkaline phosphatase-like"/>
    <property type="match status" value="1"/>
</dbReference>
<evidence type="ECO:0000313" key="9">
    <source>
        <dbReference type="EMBL" id="ABL97823.1"/>
    </source>
</evidence>
<evidence type="ECO:0000256" key="5">
    <source>
        <dbReference type="ARBA" id="ARBA00022801"/>
    </source>
</evidence>
<evidence type="ECO:0000259" key="8">
    <source>
        <dbReference type="Pfam" id="PF00884"/>
    </source>
</evidence>
<feature type="domain" description="Sulfatase N-terminal" evidence="8">
    <location>
        <begin position="24"/>
        <end position="396"/>
    </location>
</feature>
<name>A4GIB2_9BACT</name>
<dbReference type="Gene3D" id="3.30.1120.10">
    <property type="match status" value="1"/>
</dbReference>
<dbReference type="GO" id="GO:0046872">
    <property type="term" value="F:metal ion binding"/>
    <property type="evidence" value="ECO:0007669"/>
    <property type="project" value="UniProtKB-KW"/>
</dbReference>
<dbReference type="GO" id="GO:0004065">
    <property type="term" value="F:arylsulfatase activity"/>
    <property type="evidence" value="ECO:0007669"/>
    <property type="project" value="TreeGrafter"/>
</dbReference>
<proteinExistence type="inferred from homology"/>
<evidence type="ECO:0000256" key="3">
    <source>
        <dbReference type="ARBA" id="ARBA00022723"/>
    </source>
</evidence>
<keyword evidence="3" id="KW-0479">Metal-binding</keyword>
<dbReference type="InterPro" id="IPR000917">
    <property type="entry name" value="Sulfatase_N"/>
</dbReference>
<sequence>MRNSISFFLFLFAFVTFQTSARKPNIVFFLVDDLGWSDVGCYGSKFHETPAIDQLAKEGIRFDNAYSTCHVCSPSRASILTGKYPARTNLTEWLGGRPERDYEPLHHGEKLTALPDEEVTLAETLKSHGYATANYGKAHLRVDPNAYGFDEEITGWVRSYHYPFGGAYNEKLPAKKGDYYTDKLTDAALDFIERNKDRPFFVHLEHFAVHDPIQGRPDLVEKYRKKLAAMPKQDGPDFILESNPDGPELTTEELKALAENDELQDHQDARVWWVKQKQDNVEFAGMLEATDESLGRIRKKLKDLGLADNTIVIFTADNGGMSASNQYRGINHPIESLDSRFASSNLPLRGAKGWNYEGGIRVPLVVYWPGRIKPDSTSNALVTGTDFYPTLLEMIGMPTLPNQHIDGVSFLPALRGKAHDRGAIYWHFPHYSNHGYQSPGGAIRLGKYKLLEYYENGSVQLFDLEKDIGEQNDLSKTKPDVKAKLLKMLHEWRREVDAKMPYPKTSNSKPAKGSRVISTKPSNNPKSGSDLASDVAIFAPGWKVRDWGGPAMKPGLRTQWDGRKKVLLTHPLSKIDPCVLSRKIEVPRGKKTMLELEVTNHPKGNWRLGVLVNGKEALSEDITETKWCKFQIDLSKHAGKTVSVELLNQATGWSHEAAYWSRIKLVH</sequence>
<feature type="region of interest" description="Disordered" evidence="7">
    <location>
        <begin position="497"/>
        <end position="531"/>
    </location>
</feature>
<evidence type="ECO:0000256" key="2">
    <source>
        <dbReference type="ARBA" id="ARBA00008779"/>
    </source>
</evidence>
<comment type="similarity">
    <text evidence="2">Belongs to the sulfatase family.</text>
</comment>
<dbReference type="Gene3D" id="3.40.720.10">
    <property type="entry name" value="Alkaline Phosphatase, subunit A"/>
    <property type="match status" value="1"/>
</dbReference>
<evidence type="ECO:0000256" key="7">
    <source>
        <dbReference type="SAM" id="MobiDB-lite"/>
    </source>
</evidence>
<dbReference type="CDD" id="cd16144">
    <property type="entry name" value="ARS_like"/>
    <property type="match status" value="1"/>
</dbReference>
<dbReference type="EMBL" id="EF089402">
    <property type="protein sequence ID" value="ABL97823.1"/>
    <property type="molecule type" value="Genomic_DNA"/>
</dbReference>